<keyword evidence="3" id="KW-1185">Reference proteome</keyword>
<reference evidence="2" key="2">
    <citation type="submission" date="2023-06" db="EMBL/GenBank/DDBJ databases">
        <authorList>
            <person name="Kobayashi Y."/>
            <person name="Kayamori A."/>
            <person name="Aoki K."/>
            <person name="Shiwa Y."/>
            <person name="Fujita N."/>
            <person name="Sugita T."/>
            <person name="Iwasaki W."/>
            <person name="Tanaka N."/>
            <person name="Takashima M."/>
        </authorList>
    </citation>
    <scope>NUCLEOTIDE SEQUENCE</scope>
    <source>
        <strain evidence="2">HIS016</strain>
    </source>
</reference>
<name>A0AAD3TRS5_9TREE</name>
<comment type="caution">
    <text evidence="2">The sequence shown here is derived from an EMBL/GenBank/DDBJ whole genome shotgun (WGS) entry which is preliminary data.</text>
</comment>
<dbReference type="EMBL" id="BTCM01000002">
    <property type="protein sequence ID" value="GMK55336.1"/>
    <property type="molecule type" value="Genomic_DNA"/>
</dbReference>
<dbReference type="AlphaFoldDB" id="A0AAD3TRS5"/>
<accession>A0AAD3TRS5</accession>
<organism evidence="2 3">
    <name type="scientific">Cutaneotrichosporon spelunceum</name>
    <dbReference type="NCBI Taxonomy" id="1672016"/>
    <lineage>
        <taxon>Eukaryota</taxon>
        <taxon>Fungi</taxon>
        <taxon>Dikarya</taxon>
        <taxon>Basidiomycota</taxon>
        <taxon>Agaricomycotina</taxon>
        <taxon>Tremellomycetes</taxon>
        <taxon>Trichosporonales</taxon>
        <taxon>Trichosporonaceae</taxon>
        <taxon>Cutaneotrichosporon</taxon>
    </lineage>
</organism>
<gene>
    <name evidence="2" type="ORF">CspeluHIS016_0203920</name>
</gene>
<evidence type="ECO:0000256" key="1">
    <source>
        <dbReference type="SAM" id="MobiDB-lite"/>
    </source>
</evidence>
<evidence type="ECO:0000313" key="2">
    <source>
        <dbReference type="EMBL" id="GMK55336.1"/>
    </source>
</evidence>
<sequence>MAMPSQQQAGHTAMEKVLMEGKDNVDDCDARKARRPRHFLPFVWGAISSKAQVARLEVMRPFPEPNAQGRRRELTLLAEMYATTARRASRDPHLAEQLRLVTTHVKWAYDIYPLIFLLKNLDLYESYSTSEGRLQPPNRAGGTNISRQSSGISLATMSHSSRGSGLGKPRRQPPRVTQSRLRELRRIWGDGVVPEDVRTSFRFGL</sequence>
<evidence type="ECO:0000313" key="3">
    <source>
        <dbReference type="Proteomes" id="UP001222932"/>
    </source>
</evidence>
<reference evidence="2" key="1">
    <citation type="journal article" date="2023" name="BMC Genomics">
        <title>Chromosome-level genome assemblies of Cutaneotrichosporon spp. (Trichosporonales, Basidiomycota) reveal imbalanced evolution between nucleotide sequences and chromosome synteny.</title>
        <authorList>
            <person name="Kobayashi Y."/>
            <person name="Kayamori A."/>
            <person name="Aoki K."/>
            <person name="Shiwa Y."/>
            <person name="Matsutani M."/>
            <person name="Fujita N."/>
            <person name="Sugita T."/>
            <person name="Iwasaki W."/>
            <person name="Tanaka N."/>
            <person name="Takashima M."/>
        </authorList>
    </citation>
    <scope>NUCLEOTIDE SEQUENCE</scope>
    <source>
        <strain evidence="2">HIS016</strain>
    </source>
</reference>
<feature type="region of interest" description="Disordered" evidence="1">
    <location>
        <begin position="156"/>
        <end position="179"/>
    </location>
</feature>
<dbReference type="Proteomes" id="UP001222932">
    <property type="component" value="Unassembled WGS sequence"/>
</dbReference>
<protein>
    <submittedName>
        <fullName evidence="2">Uncharacterized protein</fullName>
    </submittedName>
</protein>
<proteinExistence type="predicted"/>